<dbReference type="PANTHER" id="PTHR43774:SF1">
    <property type="entry name" value="PEPTIDE METHIONINE SULFOXIDE REDUCTASE MSRA 2"/>
    <property type="match status" value="1"/>
</dbReference>
<accession>A0A420HTZ7</accession>
<keyword evidence="3" id="KW-0560">Oxidoreductase</keyword>
<dbReference type="PANTHER" id="PTHR43774">
    <property type="entry name" value="PEPTIDE METHIONINE SULFOXIDE REDUCTASE"/>
    <property type="match status" value="1"/>
</dbReference>
<dbReference type="GO" id="GO:0034599">
    <property type="term" value="P:cellular response to oxidative stress"/>
    <property type="evidence" value="ECO:0007669"/>
    <property type="project" value="UniProtKB-ARBA"/>
</dbReference>
<reference evidence="8 9" key="1">
    <citation type="journal article" date="2018" name="BMC Genomics">
        <title>Comparative genome analyses reveal sequence features reflecting distinct modes of host-adaptation between dicot and monocot powdery mildew.</title>
        <authorList>
            <person name="Wu Y."/>
            <person name="Ma X."/>
            <person name="Pan Z."/>
            <person name="Kale S.D."/>
            <person name="Song Y."/>
            <person name="King H."/>
            <person name="Zhang Q."/>
            <person name="Presley C."/>
            <person name="Deng X."/>
            <person name="Wei C.I."/>
            <person name="Xiao S."/>
        </authorList>
    </citation>
    <scope>NUCLEOTIDE SEQUENCE [LARGE SCALE GENOMIC DNA]</scope>
    <source>
        <strain evidence="8">UCSC1</strain>
    </source>
</reference>
<dbReference type="AlphaFoldDB" id="A0A420HTZ7"/>
<comment type="caution">
    <text evidence="8">The sequence shown here is derived from an EMBL/GenBank/DDBJ whole genome shotgun (WGS) entry which is preliminary data.</text>
</comment>
<evidence type="ECO:0000313" key="9">
    <source>
        <dbReference type="Proteomes" id="UP000285405"/>
    </source>
</evidence>
<evidence type="ECO:0000259" key="7">
    <source>
        <dbReference type="Pfam" id="PF01625"/>
    </source>
</evidence>
<dbReference type="InterPro" id="IPR036509">
    <property type="entry name" value="Met_Sox_Rdtase_MsrA_sf"/>
</dbReference>
<feature type="domain" description="Peptide methionine sulphoxide reductase MsrA" evidence="7">
    <location>
        <begin position="81"/>
        <end position="235"/>
    </location>
</feature>
<evidence type="ECO:0000256" key="6">
    <source>
        <dbReference type="ARBA" id="ARBA00048782"/>
    </source>
</evidence>
<name>A0A420HTZ7_9PEZI</name>
<dbReference type="HAMAP" id="MF_01401">
    <property type="entry name" value="MsrA"/>
    <property type="match status" value="1"/>
</dbReference>
<dbReference type="Proteomes" id="UP000285405">
    <property type="component" value="Unassembled WGS sequence"/>
</dbReference>
<protein>
    <recommendedName>
        <fullName evidence="2">peptide-methionine (S)-S-oxide reductase</fullName>
        <ecNumber evidence="2">1.8.4.11</ecNumber>
    </recommendedName>
    <alternativeName>
        <fullName evidence="4">Peptide-methionine (S)-S-oxide reductase</fullName>
    </alternativeName>
</protein>
<evidence type="ECO:0000256" key="1">
    <source>
        <dbReference type="ARBA" id="ARBA00005591"/>
    </source>
</evidence>
<organism evidence="8 9">
    <name type="scientific">Golovinomyces cichoracearum</name>
    <dbReference type="NCBI Taxonomy" id="62708"/>
    <lineage>
        <taxon>Eukaryota</taxon>
        <taxon>Fungi</taxon>
        <taxon>Dikarya</taxon>
        <taxon>Ascomycota</taxon>
        <taxon>Pezizomycotina</taxon>
        <taxon>Leotiomycetes</taxon>
        <taxon>Erysiphales</taxon>
        <taxon>Erysiphaceae</taxon>
        <taxon>Golovinomyces</taxon>
    </lineage>
</organism>
<dbReference type="FunFam" id="3.30.1060.10:FF:000006">
    <property type="entry name" value="Peptide methionine sulfoxide reductase"/>
    <property type="match status" value="1"/>
</dbReference>
<dbReference type="OrthoDB" id="77405at2759"/>
<dbReference type="Gene3D" id="3.30.1060.10">
    <property type="entry name" value="Peptide methionine sulphoxide reductase MsrA"/>
    <property type="match status" value="1"/>
</dbReference>
<dbReference type="Pfam" id="PF01625">
    <property type="entry name" value="PMSR"/>
    <property type="match status" value="1"/>
</dbReference>
<evidence type="ECO:0000256" key="3">
    <source>
        <dbReference type="ARBA" id="ARBA00023002"/>
    </source>
</evidence>
<evidence type="ECO:0000256" key="5">
    <source>
        <dbReference type="ARBA" id="ARBA00047806"/>
    </source>
</evidence>
<dbReference type="EMBL" id="MCBR01016127">
    <property type="protein sequence ID" value="RKF60915.1"/>
    <property type="molecule type" value="Genomic_DNA"/>
</dbReference>
<comment type="catalytic activity">
    <reaction evidence="5">
        <text>L-methionyl-[protein] + [thioredoxin]-disulfide + H2O = L-methionyl-(S)-S-oxide-[protein] + [thioredoxin]-dithiol</text>
        <dbReference type="Rhea" id="RHEA:14217"/>
        <dbReference type="Rhea" id="RHEA-COMP:10698"/>
        <dbReference type="Rhea" id="RHEA-COMP:10700"/>
        <dbReference type="Rhea" id="RHEA-COMP:12313"/>
        <dbReference type="Rhea" id="RHEA-COMP:12315"/>
        <dbReference type="ChEBI" id="CHEBI:15377"/>
        <dbReference type="ChEBI" id="CHEBI:16044"/>
        <dbReference type="ChEBI" id="CHEBI:29950"/>
        <dbReference type="ChEBI" id="CHEBI:44120"/>
        <dbReference type="ChEBI" id="CHEBI:50058"/>
        <dbReference type="EC" id="1.8.4.11"/>
    </reaction>
</comment>
<dbReference type="SUPFAM" id="SSF55068">
    <property type="entry name" value="Peptide methionine sulfoxide reductase"/>
    <property type="match status" value="1"/>
</dbReference>
<gene>
    <name evidence="8" type="ORF">GcC1_161013</name>
</gene>
<evidence type="ECO:0000313" key="8">
    <source>
        <dbReference type="EMBL" id="RKF60915.1"/>
    </source>
</evidence>
<comment type="similarity">
    <text evidence="1">Belongs to the MsrA Met sulfoxide reductase family.</text>
</comment>
<evidence type="ECO:0000256" key="4">
    <source>
        <dbReference type="ARBA" id="ARBA00030643"/>
    </source>
</evidence>
<proteinExistence type="inferred from homology"/>
<dbReference type="InterPro" id="IPR002569">
    <property type="entry name" value="Met_Sox_Rdtase_MsrA_dom"/>
</dbReference>
<dbReference type="NCBIfam" id="TIGR00401">
    <property type="entry name" value="msrA"/>
    <property type="match status" value="1"/>
</dbReference>
<dbReference type="GO" id="GO:0008113">
    <property type="term" value="F:peptide-methionine (S)-S-oxide reductase activity"/>
    <property type="evidence" value="ECO:0007669"/>
    <property type="project" value="UniProtKB-EC"/>
</dbReference>
<sequence length="247" mass="28043">MRLCNIKNPNSSGHPTIEPSFTTRSKFESFSPSFLQISLLDISTITMLPGFVQQLLRPISASFCTGVTPIAAISIPEGAQKATFAAGCFWGVEHMFRREFMAKGLYDARVGYIGGDLQNPSYRAVCSGQTGHAEALQVVFDPKYVTYSQLVEFFYKMHDPTTPDQQGPDIGSQYRSAIFFHDSDQEKVARDITEKVNEKWWNGKVTTEVLPAREWWDAEDYHQKYLNYNPNGYECPSHFVRKFPPLD</sequence>
<evidence type="ECO:0000256" key="2">
    <source>
        <dbReference type="ARBA" id="ARBA00012502"/>
    </source>
</evidence>
<dbReference type="EC" id="1.8.4.11" evidence="2"/>
<comment type="catalytic activity">
    <reaction evidence="6">
        <text>[thioredoxin]-disulfide + L-methionine + H2O = L-methionine (S)-S-oxide + [thioredoxin]-dithiol</text>
        <dbReference type="Rhea" id="RHEA:19993"/>
        <dbReference type="Rhea" id="RHEA-COMP:10698"/>
        <dbReference type="Rhea" id="RHEA-COMP:10700"/>
        <dbReference type="ChEBI" id="CHEBI:15377"/>
        <dbReference type="ChEBI" id="CHEBI:29950"/>
        <dbReference type="ChEBI" id="CHEBI:50058"/>
        <dbReference type="ChEBI" id="CHEBI:57844"/>
        <dbReference type="ChEBI" id="CHEBI:58772"/>
        <dbReference type="EC" id="1.8.4.11"/>
    </reaction>
</comment>